<evidence type="ECO:0000313" key="3">
    <source>
        <dbReference type="Proteomes" id="UP001460270"/>
    </source>
</evidence>
<evidence type="ECO:0000313" key="2">
    <source>
        <dbReference type="EMBL" id="KAK7895772.1"/>
    </source>
</evidence>
<accession>A0AAW0NK90</accession>
<comment type="caution">
    <text evidence="2">The sequence shown here is derived from an EMBL/GenBank/DDBJ whole genome shotgun (WGS) entry which is preliminary data.</text>
</comment>
<dbReference type="AlphaFoldDB" id="A0AAW0NK90"/>
<keyword evidence="3" id="KW-1185">Reference proteome</keyword>
<sequence length="89" mass="9744">MASVTFSVLSTVTASMNIELSSPSAVFSASSSEVKRQEQRHPPCTLRQSGPPPSLPPSCSGHSHWREEEEEGEEGERESDCRARVDNEL</sequence>
<evidence type="ECO:0000256" key="1">
    <source>
        <dbReference type="SAM" id="MobiDB-lite"/>
    </source>
</evidence>
<proteinExistence type="predicted"/>
<dbReference type="EMBL" id="JBBPFD010000015">
    <property type="protein sequence ID" value="KAK7895772.1"/>
    <property type="molecule type" value="Genomic_DNA"/>
</dbReference>
<feature type="compositionally biased region" description="Basic and acidic residues" evidence="1">
    <location>
        <begin position="78"/>
        <end position="89"/>
    </location>
</feature>
<protein>
    <submittedName>
        <fullName evidence="2">Uncharacterized protein</fullName>
    </submittedName>
</protein>
<dbReference type="Proteomes" id="UP001460270">
    <property type="component" value="Unassembled WGS sequence"/>
</dbReference>
<reference evidence="3" key="1">
    <citation type="submission" date="2024-04" db="EMBL/GenBank/DDBJ databases">
        <title>Salinicola lusitanus LLJ914,a marine bacterium isolated from the Okinawa Trough.</title>
        <authorList>
            <person name="Li J."/>
        </authorList>
    </citation>
    <scope>NUCLEOTIDE SEQUENCE [LARGE SCALE GENOMIC DNA]</scope>
</reference>
<feature type="region of interest" description="Disordered" evidence="1">
    <location>
        <begin position="26"/>
        <end position="89"/>
    </location>
</feature>
<feature type="compositionally biased region" description="Acidic residues" evidence="1">
    <location>
        <begin position="68"/>
        <end position="77"/>
    </location>
</feature>
<gene>
    <name evidence="2" type="ORF">WMY93_021097</name>
</gene>
<organism evidence="2 3">
    <name type="scientific">Mugilogobius chulae</name>
    <name type="common">yellowstripe goby</name>
    <dbReference type="NCBI Taxonomy" id="88201"/>
    <lineage>
        <taxon>Eukaryota</taxon>
        <taxon>Metazoa</taxon>
        <taxon>Chordata</taxon>
        <taxon>Craniata</taxon>
        <taxon>Vertebrata</taxon>
        <taxon>Euteleostomi</taxon>
        <taxon>Actinopterygii</taxon>
        <taxon>Neopterygii</taxon>
        <taxon>Teleostei</taxon>
        <taxon>Neoteleostei</taxon>
        <taxon>Acanthomorphata</taxon>
        <taxon>Gobiaria</taxon>
        <taxon>Gobiiformes</taxon>
        <taxon>Gobioidei</taxon>
        <taxon>Gobiidae</taxon>
        <taxon>Gobionellinae</taxon>
        <taxon>Mugilogobius</taxon>
    </lineage>
</organism>
<name>A0AAW0NK90_9GOBI</name>